<feature type="domain" description="FAD/NAD(P)-binding" evidence="5">
    <location>
        <begin position="82"/>
        <end position="171"/>
    </location>
</feature>
<evidence type="ECO:0000313" key="6">
    <source>
        <dbReference type="EMBL" id="MFC6906101.1"/>
    </source>
</evidence>
<reference evidence="6 7" key="1">
    <citation type="journal article" date="2019" name="Int. J. Syst. Evol. Microbiol.">
        <title>The Global Catalogue of Microorganisms (GCM) 10K type strain sequencing project: providing services to taxonomists for standard genome sequencing and annotation.</title>
        <authorList>
            <consortium name="The Broad Institute Genomics Platform"/>
            <consortium name="The Broad Institute Genome Sequencing Center for Infectious Disease"/>
            <person name="Wu L."/>
            <person name="Ma J."/>
        </authorList>
    </citation>
    <scope>NUCLEOTIDE SEQUENCE [LARGE SCALE GENOMIC DNA]</scope>
    <source>
        <strain evidence="6 7">CGMCC 1.3240</strain>
    </source>
</reference>
<evidence type="ECO:0000259" key="4">
    <source>
        <dbReference type="Pfam" id="PF00890"/>
    </source>
</evidence>
<proteinExistence type="predicted"/>
<dbReference type="InterPro" id="IPR003953">
    <property type="entry name" value="FAD-dep_OxRdtase_2_FAD-bd"/>
</dbReference>
<accession>A0ABD5V5G8</accession>
<evidence type="ECO:0000313" key="7">
    <source>
        <dbReference type="Proteomes" id="UP001596312"/>
    </source>
</evidence>
<dbReference type="AlphaFoldDB" id="A0ABD5V5G8"/>
<comment type="caution">
    <text evidence="6">The sequence shown here is derived from an EMBL/GenBank/DDBJ whole genome shotgun (WGS) entry which is preliminary data.</text>
</comment>
<dbReference type="PRINTS" id="PR00469">
    <property type="entry name" value="PNDRDTASEII"/>
</dbReference>
<dbReference type="PANTHER" id="PTHR48105">
    <property type="entry name" value="THIOREDOXIN REDUCTASE 1-RELATED-RELATED"/>
    <property type="match status" value="1"/>
</dbReference>
<feature type="domain" description="FAD-dependent oxidoreductase 2 FAD-binding" evidence="4">
    <location>
        <begin position="4"/>
        <end position="33"/>
    </location>
</feature>
<name>A0ABD5V5G8_9EURY</name>
<keyword evidence="1" id="KW-0285">Flavoprotein</keyword>
<evidence type="ECO:0000256" key="1">
    <source>
        <dbReference type="ARBA" id="ARBA00022630"/>
    </source>
</evidence>
<evidence type="ECO:0000259" key="5">
    <source>
        <dbReference type="Pfam" id="PF07992"/>
    </source>
</evidence>
<feature type="region of interest" description="Disordered" evidence="3">
    <location>
        <begin position="204"/>
        <end position="251"/>
    </location>
</feature>
<keyword evidence="7" id="KW-1185">Reference proteome</keyword>
<feature type="compositionally biased region" description="Basic and acidic residues" evidence="3">
    <location>
        <begin position="219"/>
        <end position="243"/>
    </location>
</feature>
<organism evidence="6 7">
    <name type="scientific">Halalkalicoccus tibetensis</name>
    <dbReference type="NCBI Taxonomy" id="175632"/>
    <lineage>
        <taxon>Archaea</taxon>
        <taxon>Methanobacteriati</taxon>
        <taxon>Methanobacteriota</taxon>
        <taxon>Stenosarchaea group</taxon>
        <taxon>Halobacteria</taxon>
        <taxon>Halobacteriales</taxon>
        <taxon>Halococcaceae</taxon>
        <taxon>Halalkalicoccus</taxon>
    </lineage>
</organism>
<dbReference type="InterPro" id="IPR023753">
    <property type="entry name" value="FAD/NAD-binding_dom"/>
</dbReference>
<dbReference type="InterPro" id="IPR036188">
    <property type="entry name" value="FAD/NAD-bd_sf"/>
</dbReference>
<dbReference type="Pfam" id="PF00890">
    <property type="entry name" value="FAD_binding_2"/>
    <property type="match status" value="1"/>
</dbReference>
<dbReference type="InterPro" id="IPR050097">
    <property type="entry name" value="Ferredoxin-NADP_redctase_2"/>
</dbReference>
<dbReference type="SUPFAM" id="SSF51905">
    <property type="entry name" value="FAD/NAD(P)-binding domain"/>
    <property type="match status" value="1"/>
</dbReference>
<dbReference type="GO" id="GO:0016491">
    <property type="term" value="F:oxidoreductase activity"/>
    <property type="evidence" value="ECO:0007669"/>
    <property type="project" value="UniProtKB-KW"/>
</dbReference>
<gene>
    <name evidence="6" type="ORF">ACFQGH_12960</name>
</gene>
<dbReference type="Proteomes" id="UP001596312">
    <property type="component" value="Unassembled WGS sequence"/>
</dbReference>
<protein>
    <submittedName>
        <fullName evidence="6">FAD-dependent oxidoreductase</fullName>
    </submittedName>
</protein>
<dbReference type="EMBL" id="JBHSXQ010000004">
    <property type="protein sequence ID" value="MFC6906101.1"/>
    <property type="molecule type" value="Genomic_DNA"/>
</dbReference>
<dbReference type="Pfam" id="PF07992">
    <property type="entry name" value="Pyr_redox_2"/>
    <property type="match status" value="1"/>
</dbReference>
<sequence>MQPDVLIVGGGVAGLTAGTFTSRAGLETLIVGGDESILRRNAHLENYPGFPAGVDSRLFLDMARAQAERAGCTLAEGTVTQITHAAEEGTEGTDDEGGFEVATEDGEVYEAGRVIAASWSDSSYLEALDVELDRRGSKQYIGTDGDGHTAVEGIYAAGRIAKQYHQTVISAGHGAQVALTLIHDSDLQFYNDWVAPEGYFSERGRDVPPGCEEIDEEERERRAEESRETMREWFAEPHDDEPTPHPSLADE</sequence>
<dbReference type="Gene3D" id="3.50.50.60">
    <property type="entry name" value="FAD/NAD(P)-binding domain"/>
    <property type="match status" value="1"/>
</dbReference>
<evidence type="ECO:0000256" key="2">
    <source>
        <dbReference type="ARBA" id="ARBA00023002"/>
    </source>
</evidence>
<dbReference type="PRINTS" id="PR00368">
    <property type="entry name" value="FADPNR"/>
</dbReference>
<evidence type="ECO:0000256" key="3">
    <source>
        <dbReference type="SAM" id="MobiDB-lite"/>
    </source>
</evidence>
<dbReference type="RefSeq" id="WP_340604652.1">
    <property type="nucleotide sequence ID" value="NZ_JBBMXV010000004.1"/>
</dbReference>
<keyword evidence="2" id="KW-0560">Oxidoreductase</keyword>